<keyword evidence="1" id="KW-0812">Transmembrane</keyword>
<accession>A0A1J5NDJ1</accession>
<sequence length="54" mass="5931">MIWFQHKTYTREFFSAGLGDLRRLARATKRGMTVVAGAALLAMAAVQASVIYAL</sequence>
<dbReference type="RefSeq" id="WP_165610801.1">
    <property type="nucleotide sequence ID" value="NZ_LKAQ01000004.1"/>
</dbReference>
<protein>
    <submittedName>
        <fullName evidence="2">Uncharacterized protein</fullName>
    </submittedName>
</protein>
<evidence type="ECO:0000256" key="1">
    <source>
        <dbReference type="SAM" id="Phobius"/>
    </source>
</evidence>
<keyword evidence="1" id="KW-0472">Membrane</keyword>
<evidence type="ECO:0000313" key="2">
    <source>
        <dbReference type="EMBL" id="OIQ49777.1"/>
    </source>
</evidence>
<proteinExistence type="predicted"/>
<dbReference type="AlphaFoldDB" id="A0A1J5NDJ1"/>
<keyword evidence="1" id="KW-1133">Transmembrane helix</keyword>
<evidence type="ECO:0000313" key="3">
    <source>
        <dbReference type="Proteomes" id="UP000181901"/>
    </source>
</evidence>
<dbReference type="Proteomes" id="UP000181901">
    <property type="component" value="Unassembled WGS sequence"/>
</dbReference>
<keyword evidence="3" id="KW-1185">Reference proteome</keyword>
<organism evidence="2 3">
    <name type="scientific">Pseudodesulfovibrio hydrargyri</name>
    <dbReference type="NCBI Taxonomy" id="2125990"/>
    <lineage>
        <taxon>Bacteria</taxon>
        <taxon>Pseudomonadati</taxon>
        <taxon>Thermodesulfobacteriota</taxon>
        <taxon>Desulfovibrionia</taxon>
        <taxon>Desulfovibrionales</taxon>
        <taxon>Desulfovibrionaceae</taxon>
    </lineage>
</organism>
<comment type="caution">
    <text evidence="2">The sequence shown here is derived from an EMBL/GenBank/DDBJ whole genome shotgun (WGS) entry which is preliminary data.</text>
</comment>
<feature type="transmembrane region" description="Helical" evidence="1">
    <location>
        <begin position="32"/>
        <end position="53"/>
    </location>
</feature>
<name>A0A1J5NDJ1_9BACT</name>
<reference evidence="2 3" key="1">
    <citation type="submission" date="2015-09" db="EMBL/GenBank/DDBJ databases">
        <title>Genome of Desulfovibrio dechloracetivorans BerOc1, a mercury methylating strain isolated from highly hydrocarbons and metals contaminated coastal sediments.</title>
        <authorList>
            <person name="Goni Urriza M."/>
            <person name="Gassie C."/>
            <person name="Bouchez O."/>
            <person name="Klopp C."/>
            <person name="Ranchou-Peyruse A."/>
            <person name="Remy G."/>
        </authorList>
    </citation>
    <scope>NUCLEOTIDE SEQUENCE [LARGE SCALE GENOMIC DNA]</scope>
    <source>
        <strain evidence="2 3">BerOc1</strain>
    </source>
</reference>
<gene>
    <name evidence="2" type="ORF">BerOc1_01702</name>
</gene>
<dbReference type="EMBL" id="LKAQ01000004">
    <property type="protein sequence ID" value="OIQ49777.1"/>
    <property type="molecule type" value="Genomic_DNA"/>
</dbReference>